<comment type="caution">
    <text evidence="2">The sequence shown here is derived from an EMBL/GenBank/DDBJ whole genome shotgun (WGS) entry which is preliminary data.</text>
</comment>
<gene>
    <name evidence="2" type="ORF">Nepgr_023979</name>
</gene>
<feature type="region of interest" description="Disordered" evidence="1">
    <location>
        <begin position="1"/>
        <end position="62"/>
    </location>
</feature>
<proteinExistence type="predicted"/>
<protein>
    <submittedName>
        <fullName evidence="2">Uncharacterized protein</fullName>
    </submittedName>
</protein>
<evidence type="ECO:0000256" key="1">
    <source>
        <dbReference type="SAM" id="MobiDB-lite"/>
    </source>
</evidence>
<name>A0AAD3T3W4_NEPGR</name>
<organism evidence="2 3">
    <name type="scientific">Nepenthes gracilis</name>
    <name type="common">Slender pitcher plant</name>
    <dbReference type="NCBI Taxonomy" id="150966"/>
    <lineage>
        <taxon>Eukaryota</taxon>
        <taxon>Viridiplantae</taxon>
        <taxon>Streptophyta</taxon>
        <taxon>Embryophyta</taxon>
        <taxon>Tracheophyta</taxon>
        <taxon>Spermatophyta</taxon>
        <taxon>Magnoliopsida</taxon>
        <taxon>eudicotyledons</taxon>
        <taxon>Gunneridae</taxon>
        <taxon>Pentapetalae</taxon>
        <taxon>Caryophyllales</taxon>
        <taxon>Nepenthaceae</taxon>
        <taxon>Nepenthes</taxon>
    </lineage>
</organism>
<feature type="compositionally biased region" description="Pro residues" evidence="1">
    <location>
        <begin position="25"/>
        <end position="35"/>
    </location>
</feature>
<feature type="compositionally biased region" description="Polar residues" evidence="1">
    <location>
        <begin position="1"/>
        <end position="19"/>
    </location>
</feature>
<evidence type="ECO:0000313" key="2">
    <source>
        <dbReference type="EMBL" id="GMH22136.1"/>
    </source>
</evidence>
<dbReference type="EMBL" id="BSYO01000024">
    <property type="protein sequence ID" value="GMH22136.1"/>
    <property type="molecule type" value="Genomic_DNA"/>
</dbReference>
<reference evidence="2" key="1">
    <citation type="submission" date="2023-05" db="EMBL/GenBank/DDBJ databases">
        <title>Nepenthes gracilis genome sequencing.</title>
        <authorList>
            <person name="Fukushima K."/>
        </authorList>
    </citation>
    <scope>NUCLEOTIDE SEQUENCE</scope>
    <source>
        <strain evidence="2">SING2019-196</strain>
    </source>
</reference>
<dbReference type="AlphaFoldDB" id="A0AAD3T3W4"/>
<dbReference type="Proteomes" id="UP001279734">
    <property type="component" value="Unassembled WGS sequence"/>
</dbReference>
<sequence>MPSASVRLSFSSLEASPSRDSALPLLPPVPIPTLPVPQNSKTLLNPRLPSPSSPPLSAHDGFSPRTKSFAGFPSHSKLVDPLLNFESPSAISANKFCGIAATSVTPVCPVGNRSSLFDPNSERLKSPRGVDSFSLGCYKHFLIG</sequence>
<keyword evidence="3" id="KW-1185">Reference proteome</keyword>
<accession>A0AAD3T3W4</accession>
<evidence type="ECO:0000313" key="3">
    <source>
        <dbReference type="Proteomes" id="UP001279734"/>
    </source>
</evidence>